<sequence>MTEPRPTPMKRKLIEVALPLEVINRESAREKSIRRGHPSTFHLWWARRPLAAARAVLFAQLVDDPSSHPERFPSDADLINERKRLHRLIERMVTWENLHDDEVFMQARQEILDSTDGAPPPILDLFAGGGAIPLEAQRLGLEAHASDLNPVAVLINKALIEIPPKFAGRSPVNPEASVLRQGSWPSNTGLADDVQFYGNWIRDEAEKRIGSNYPKATLSDGSKASVIAWIWARTVTCPNPACGIRMPLVRSWQIGGKKGREAWVIPSTVNGIVTYRISYTSPSPNGSTTADSGTVTRTGATCINCSAAVDLKYIRAEGKAGRLGTDLLSIVAEGKRTRHYLPPSTEQIEAASLARPEDAPDGRLGYDPRAITAPNYGLETISDLFTARQLVALTTFSDLVVEARERVYSDAIARCDSTAERSETEKWSASYADAVALYLGAAVSRGADLNNSLVTWSSSRDQARNLFARQAIPMTWDFVEVSPFGGAAGDLGVALRTSGEAFAALPGGEPGTVSQLDAQTRQLQGLLISTDPPYYDNIGYSDLSDFFYVWLRRALRTIHPELLSTLLTPKENELVANPYRHDGKSGAHQFFESGFNGIFRRAREHAIPNFPITVYYAFKQVETNMHGEASTGWETLLDGMLSAGWSITATWPMRSERGGRMRDIGSNALASSIVLALRPRPASASQTPRRGFISALKGELPQALRELQQGAIAPVDLPQAAIGPGMAVFSRYSAVLNDDGSPMSVRAALSLINEVLDEVLSEQEGDFDSDTRFALAWFRQHGFEAGDFGDADNLARARNASLEHLERSGILSLRGTRGKVSLLAPATLDPAWNPQTDAYISVWEVVMHLSRTLTESGIVATSSLLSEVPDSIDRDLCKELGFLLFALAEDSKRTKVAIEFNALGTAWNDIVSGVVRPSKQGTFDYTRG</sequence>
<keyword evidence="3" id="KW-1185">Reference proteome</keyword>
<feature type="domain" description="DUF1156" evidence="1">
    <location>
        <begin position="17"/>
        <end position="87"/>
    </location>
</feature>
<protein>
    <recommendedName>
        <fullName evidence="1">DUF1156 domain-containing protein</fullName>
    </recommendedName>
</protein>
<accession>A0A1Y2MI90</accession>
<dbReference type="InterPro" id="IPR009537">
    <property type="entry name" value="DUF1156"/>
</dbReference>
<dbReference type="AlphaFoldDB" id="A0A1Y2MI90"/>
<dbReference type="Pfam" id="PF06634">
    <property type="entry name" value="DUF1156"/>
    <property type="match status" value="1"/>
</dbReference>
<evidence type="ECO:0000313" key="2">
    <source>
        <dbReference type="EMBL" id="OSY34984.1"/>
    </source>
</evidence>
<organism evidence="2 3">
    <name type="scientific">Pseudonocardia autotrophica</name>
    <name type="common">Amycolata autotrophica</name>
    <name type="synonym">Nocardia autotrophica</name>
    <dbReference type="NCBI Taxonomy" id="2074"/>
    <lineage>
        <taxon>Bacteria</taxon>
        <taxon>Bacillati</taxon>
        <taxon>Actinomycetota</taxon>
        <taxon>Actinomycetes</taxon>
        <taxon>Pseudonocardiales</taxon>
        <taxon>Pseudonocardiaceae</taxon>
        <taxon>Pseudonocardia</taxon>
    </lineage>
</organism>
<dbReference type="EMBL" id="MIGB01000060">
    <property type="protein sequence ID" value="OSY34984.1"/>
    <property type="molecule type" value="Genomic_DNA"/>
</dbReference>
<dbReference type="Proteomes" id="UP000194360">
    <property type="component" value="Unassembled WGS sequence"/>
</dbReference>
<evidence type="ECO:0000259" key="1">
    <source>
        <dbReference type="Pfam" id="PF06634"/>
    </source>
</evidence>
<dbReference type="STRING" id="2074.BG845_06367"/>
<name>A0A1Y2MI90_PSEAH</name>
<dbReference type="REBASE" id="207637">
    <property type="entry name" value="M.Pau535ORF6367P"/>
</dbReference>
<gene>
    <name evidence="2" type="ORF">BG845_06367</name>
</gene>
<proteinExistence type="predicted"/>
<dbReference type="SUPFAM" id="SSF53335">
    <property type="entry name" value="S-adenosyl-L-methionine-dependent methyltransferases"/>
    <property type="match status" value="1"/>
</dbReference>
<reference evidence="2 3" key="1">
    <citation type="submission" date="2016-09" db="EMBL/GenBank/DDBJ databases">
        <title>Pseudonocardia autotrophica DSM535, a candidate organism with high potential of specific P450 cytochromes.</title>
        <authorList>
            <person name="Grumaz C."/>
            <person name="Vainshtein Y."/>
            <person name="Kirstahler P."/>
            <person name="Sohn K."/>
        </authorList>
    </citation>
    <scope>NUCLEOTIDE SEQUENCE [LARGE SCALE GENOMIC DNA]</scope>
    <source>
        <strain evidence="2 3">DSM 535</strain>
    </source>
</reference>
<comment type="caution">
    <text evidence="2">The sequence shown here is derived from an EMBL/GenBank/DDBJ whole genome shotgun (WGS) entry which is preliminary data.</text>
</comment>
<dbReference type="InterPro" id="IPR029063">
    <property type="entry name" value="SAM-dependent_MTases_sf"/>
</dbReference>
<dbReference type="OrthoDB" id="3197274at2"/>
<evidence type="ECO:0000313" key="3">
    <source>
        <dbReference type="Proteomes" id="UP000194360"/>
    </source>
</evidence>